<gene>
    <name evidence="1" type="ORF">JIN87_17990</name>
</gene>
<dbReference type="RefSeq" id="WP_200356992.1">
    <property type="nucleotide sequence ID" value="NZ_JAENIL010000035.1"/>
</dbReference>
<organism evidence="1 2">
    <name type="scientific">Pelagicoccus mobilis</name>
    <dbReference type="NCBI Taxonomy" id="415221"/>
    <lineage>
        <taxon>Bacteria</taxon>
        <taxon>Pseudomonadati</taxon>
        <taxon>Verrucomicrobiota</taxon>
        <taxon>Opitutia</taxon>
        <taxon>Puniceicoccales</taxon>
        <taxon>Pelagicoccaceae</taxon>
        <taxon>Pelagicoccus</taxon>
    </lineage>
</organism>
<keyword evidence="2" id="KW-1185">Reference proteome</keyword>
<reference evidence="1" key="1">
    <citation type="submission" date="2021-01" db="EMBL/GenBank/DDBJ databases">
        <title>Modified the classification status of verrucomicrobia.</title>
        <authorList>
            <person name="Feng X."/>
        </authorList>
    </citation>
    <scope>NUCLEOTIDE SEQUENCE</scope>
    <source>
        <strain evidence="1">KCTC 13126</strain>
    </source>
</reference>
<dbReference type="InterPro" id="IPR018841">
    <property type="entry name" value="DUF2442"/>
</dbReference>
<dbReference type="AlphaFoldDB" id="A0A934S4B9"/>
<evidence type="ECO:0000313" key="1">
    <source>
        <dbReference type="EMBL" id="MBK1878778.1"/>
    </source>
</evidence>
<dbReference type="Proteomes" id="UP000617628">
    <property type="component" value="Unassembled WGS sequence"/>
</dbReference>
<dbReference type="EMBL" id="JAENIL010000035">
    <property type="protein sequence ID" value="MBK1878778.1"/>
    <property type="molecule type" value="Genomic_DNA"/>
</dbReference>
<dbReference type="Gene3D" id="3.30.2020.40">
    <property type="entry name" value="Uncharacterised protein PF10387, DUF2442"/>
    <property type="match status" value="1"/>
</dbReference>
<name>A0A934S4B9_9BACT</name>
<proteinExistence type="predicted"/>
<protein>
    <submittedName>
        <fullName evidence="1">DUF2442 domain-containing protein</fullName>
    </submittedName>
</protein>
<evidence type="ECO:0000313" key="2">
    <source>
        <dbReference type="Proteomes" id="UP000617628"/>
    </source>
</evidence>
<comment type="caution">
    <text evidence="1">The sequence shown here is derived from an EMBL/GenBank/DDBJ whole genome shotgun (WGS) entry which is preliminary data.</text>
</comment>
<dbReference type="Pfam" id="PF10387">
    <property type="entry name" value="DUF2442"/>
    <property type="match status" value="1"/>
</dbReference>
<accession>A0A934S4B9</accession>
<sequence length="90" mass="10120">MSTATNKVEFEPTAIRAWTEGRTIFLELVDGRIFGFPANRFSRLKAASEEELKAVEIQVNGYALRWENLDEDLTVPGIVAGHFELPPQVD</sequence>